<dbReference type="Proteomes" id="UP000052976">
    <property type="component" value="Unassembled WGS sequence"/>
</dbReference>
<evidence type="ECO:0000313" key="2">
    <source>
        <dbReference type="Proteomes" id="UP000052976"/>
    </source>
</evidence>
<feature type="non-terminal residue" evidence="1">
    <location>
        <position position="44"/>
    </location>
</feature>
<organism evidence="1 2">
    <name type="scientific">Corvus brachyrhynchos</name>
    <name type="common">American crow</name>
    <dbReference type="NCBI Taxonomy" id="85066"/>
    <lineage>
        <taxon>Eukaryota</taxon>
        <taxon>Metazoa</taxon>
        <taxon>Chordata</taxon>
        <taxon>Craniata</taxon>
        <taxon>Vertebrata</taxon>
        <taxon>Euteleostomi</taxon>
        <taxon>Archelosauria</taxon>
        <taxon>Archosauria</taxon>
        <taxon>Dinosauria</taxon>
        <taxon>Saurischia</taxon>
        <taxon>Theropoda</taxon>
        <taxon>Coelurosauria</taxon>
        <taxon>Aves</taxon>
        <taxon>Neognathae</taxon>
        <taxon>Neoaves</taxon>
        <taxon>Telluraves</taxon>
        <taxon>Australaves</taxon>
        <taxon>Passeriformes</taxon>
        <taxon>Corvoidea</taxon>
        <taxon>Corvidae</taxon>
        <taxon>Corvus</taxon>
    </lineage>
</organism>
<sequence length="44" mass="5155">AAIDFLLLAHSHGWEEFEGLCCFNRSSHSQSTHRMIQKMQEHIK</sequence>
<dbReference type="Gene3D" id="1.10.287.210">
    <property type="match status" value="1"/>
</dbReference>
<protein>
    <submittedName>
        <fullName evidence="1">Uncharacterized protein</fullName>
    </submittedName>
</protein>
<dbReference type="EMBL" id="KK718296">
    <property type="protein sequence ID" value="KFO55636.1"/>
    <property type="molecule type" value="Genomic_DNA"/>
</dbReference>
<proteinExistence type="predicted"/>
<dbReference type="SUPFAM" id="SSF58069">
    <property type="entry name" value="Virus ectodomain"/>
    <property type="match status" value="1"/>
</dbReference>
<name>A0A091EEW1_CORBR</name>
<reference evidence="1 2" key="1">
    <citation type="submission" date="2014-04" db="EMBL/GenBank/DDBJ databases">
        <title>Genome evolution of avian class.</title>
        <authorList>
            <person name="Zhang G."/>
            <person name="Li C."/>
        </authorList>
    </citation>
    <scope>NUCLEOTIDE SEQUENCE [LARGE SCALE GENOMIC DNA]</scope>
    <source>
        <strain evidence="1">BGI_N302</strain>
    </source>
</reference>
<feature type="non-terminal residue" evidence="1">
    <location>
        <position position="1"/>
    </location>
</feature>
<keyword evidence="2" id="KW-1185">Reference proteome</keyword>
<gene>
    <name evidence="1" type="ORF">N302_04525</name>
</gene>
<evidence type="ECO:0000313" key="1">
    <source>
        <dbReference type="EMBL" id="KFO55636.1"/>
    </source>
</evidence>
<dbReference type="AlphaFoldDB" id="A0A091EEW1"/>
<accession>A0A091EEW1</accession>